<dbReference type="SUPFAM" id="SSF49777">
    <property type="entry name" value="PEBP-like"/>
    <property type="match status" value="1"/>
</dbReference>
<dbReference type="EMBL" id="PFAP01000017">
    <property type="protein sequence ID" value="PIR94164.1"/>
    <property type="molecule type" value="Genomic_DNA"/>
</dbReference>
<name>A0A2H0V4Y0_9BACT</name>
<organism evidence="1 2">
    <name type="scientific">Candidatus Falkowbacteria bacterium CG10_big_fil_rev_8_21_14_0_10_39_11</name>
    <dbReference type="NCBI Taxonomy" id="1974565"/>
    <lineage>
        <taxon>Bacteria</taxon>
        <taxon>Candidatus Falkowiibacteriota</taxon>
    </lineage>
</organism>
<dbReference type="Pfam" id="PF01161">
    <property type="entry name" value="PBP"/>
    <property type="match status" value="1"/>
</dbReference>
<accession>A0A2H0V4Y0</accession>
<evidence type="ECO:0000313" key="1">
    <source>
        <dbReference type="EMBL" id="PIR94164.1"/>
    </source>
</evidence>
<reference evidence="2" key="1">
    <citation type="submission" date="2017-09" db="EMBL/GenBank/DDBJ databases">
        <title>Depth-based differentiation of microbial function through sediment-hosted aquifers and enrichment of novel symbionts in the deep terrestrial subsurface.</title>
        <authorList>
            <person name="Probst A.J."/>
            <person name="Ladd B."/>
            <person name="Jarett J.K."/>
            <person name="Geller-Mcgrath D.E."/>
            <person name="Sieber C.M.K."/>
            <person name="Emerson J.B."/>
            <person name="Anantharaman K."/>
            <person name="Thomas B.C."/>
            <person name="Malmstrom R."/>
            <person name="Stieglmeier M."/>
            <person name="Klingl A."/>
            <person name="Woyke T."/>
            <person name="Ryan C.M."/>
            <person name="Banfield J.F."/>
        </authorList>
    </citation>
    <scope>NUCLEOTIDE SEQUENCE [LARGE SCALE GENOMIC DNA]</scope>
</reference>
<evidence type="ECO:0008006" key="3">
    <source>
        <dbReference type="Google" id="ProtNLM"/>
    </source>
</evidence>
<evidence type="ECO:0000313" key="2">
    <source>
        <dbReference type="Proteomes" id="UP000229901"/>
    </source>
</evidence>
<comment type="caution">
    <text evidence="1">The sequence shown here is derived from an EMBL/GenBank/DDBJ whole genome shotgun (WGS) entry which is preliminary data.</text>
</comment>
<dbReference type="Gene3D" id="3.90.280.10">
    <property type="entry name" value="PEBP-like"/>
    <property type="match status" value="1"/>
</dbReference>
<dbReference type="InterPro" id="IPR008914">
    <property type="entry name" value="PEBP"/>
</dbReference>
<dbReference type="InterPro" id="IPR036610">
    <property type="entry name" value="PEBP-like_sf"/>
</dbReference>
<proteinExistence type="predicted"/>
<dbReference type="AlphaFoldDB" id="A0A2H0V4Y0"/>
<dbReference type="Proteomes" id="UP000229901">
    <property type="component" value="Unassembled WGS sequence"/>
</dbReference>
<protein>
    <recommendedName>
        <fullName evidence="3">YbhB/YbcL family Raf kinase inhibitor-like protein</fullName>
    </recommendedName>
</protein>
<gene>
    <name evidence="1" type="ORF">COT97_02800</name>
</gene>
<sequence>MESTTSFGSTDYGDPCPPSGARYYHFTLYALDSVLNLPSSTNKDQLESSKKNI</sequence>